<dbReference type="GO" id="GO:0003700">
    <property type="term" value="F:DNA-binding transcription factor activity"/>
    <property type="evidence" value="ECO:0007669"/>
    <property type="project" value="InterPro"/>
</dbReference>
<dbReference type="PANTHER" id="PTHR30419:SF8">
    <property type="entry name" value="NITROGEN ASSIMILATION TRANSCRIPTIONAL ACTIVATOR-RELATED"/>
    <property type="match status" value="1"/>
</dbReference>
<dbReference type="KEGG" id="ocn:CUC15_05780"/>
<dbReference type="SUPFAM" id="SSF46785">
    <property type="entry name" value="Winged helix' DNA-binding domain"/>
    <property type="match status" value="1"/>
</dbReference>
<dbReference type="AlphaFoldDB" id="A0A345PEM6"/>
<reference evidence="3" key="1">
    <citation type="submission" date="2017-11" db="EMBL/GenBank/DDBJ databases">
        <authorList>
            <person name="Zhu W."/>
        </authorList>
    </citation>
    <scope>NUCLEOTIDE SEQUENCE [LARGE SCALE GENOMIC DNA]</scope>
    <source>
        <strain evidence="3">160</strain>
    </source>
</reference>
<name>A0A345PEM6_9BACI</name>
<keyword evidence="3" id="KW-1185">Reference proteome</keyword>
<evidence type="ECO:0000313" key="3">
    <source>
        <dbReference type="Proteomes" id="UP000253908"/>
    </source>
</evidence>
<dbReference type="InterPro" id="IPR036390">
    <property type="entry name" value="WH_DNA-bd_sf"/>
</dbReference>
<evidence type="ECO:0000259" key="1">
    <source>
        <dbReference type="PROSITE" id="PS50931"/>
    </source>
</evidence>
<dbReference type="InterPro" id="IPR050950">
    <property type="entry name" value="HTH-type_LysR_regulators"/>
</dbReference>
<dbReference type="OrthoDB" id="9803735at2"/>
<evidence type="ECO:0000313" key="2">
    <source>
        <dbReference type="EMBL" id="AXI08456.1"/>
    </source>
</evidence>
<organism evidence="2 3">
    <name type="scientific">Oceanobacillus zhaokaii</name>
    <dbReference type="NCBI Taxonomy" id="2052660"/>
    <lineage>
        <taxon>Bacteria</taxon>
        <taxon>Bacillati</taxon>
        <taxon>Bacillota</taxon>
        <taxon>Bacilli</taxon>
        <taxon>Bacillales</taxon>
        <taxon>Bacillaceae</taxon>
        <taxon>Oceanobacillus</taxon>
    </lineage>
</organism>
<dbReference type="Proteomes" id="UP000253908">
    <property type="component" value="Chromosome"/>
</dbReference>
<sequence length="53" mass="6152">MMVASRKQQKKIFVSQPTLSRSIKNLETKLKVDLFERSTRKLILTDAGILVYQ</sequence>
<dbReference type="InterPro" id="IPR000847">
    <property type="entry name" value="LysR_HTH_N"/>
</dbReference>
<dbReference type="Pfam" id="PF00126">
    <property type="entry name" value="HTH_1"/>
    <property type="match status" value="1"/>
</dbReference>
<dbReference type="PANTHER" id="PTHR30419">
    <property type="entry name" value="HTH-TYPE TRANSCRIPTIONAL REGULATOR YBHD"/>
    <property type="match status" value="1"/>
</dbReference>
<feature type="domain" description="HTH lysR-type" evidence="1">
    <location>
        <begin position="10"/>
        <end position="45"/>
    </location>
</feature>
<proteinExistence type="predicted"/>
<dbReference type="InterPro" id="IPR036388">
    <property type="entry name" value="WH-like_DNA-bd_sf"/>
</dbReference>
<accession>A0A345PEM6</accession>
<dbReference type="GO" id="GO:0005829">
    <property type="term" value="C:cytosol"/>
    <property type="evidence" value="ECO:0007669"/>
    <property type="project" value="TreeGrafter"/>
</dbReference>
<gene>
    <name evidence="2" type="ORF">CUC15_05780</name>
</gene>
<dbReference type="Gene3D" id="1.10.10.10">
    <property type="entry name" value="Winged helix-like DNA-binding domain superfamily/Winged helix DNA-binding domain"/>
    <property type="match status" value="1"/>
</dbReference>
<dbReference type="EMBL" id="CP024848">
    <property type="protein sequence ID" value="AXI08456.1"/>
    <property type="molecule type" value="Genomic_DNA"/>
</dbReference>
<dbReference type="PROSITE" id="PS50931">
    <property type="entry name" value="HTH_LYSR"/>
    <property type="match status" value="1"/>
</dbReference>
<protein>
    <recommendedName>
        <fullName evidence="1">HTH lysR-type domain-containing protein</fullName>
    </recommendedName>
</protein>